<feature type="non-terminal residue" evidence="4">
    <location>
        <position position="1"/>
    </location>
</feature>
<dbReference type="GO" id="GO:0008998">
    <property type="term" value="F:ribonucleoside-triphosphate reductase (thioredoxin) activity"/>
    <property type="evidence" value="ECO:0007669"/>
    <property type="project" value="TreeGrafter"/>
</dbReference>
<dbReference type="PANTHER" id="PTHR21075:SF0">
    <property type="entry name" value="ANAEROBIC RIBONUCLEOSIDE-TRIPHOSPHATE REDUCTASE"/>
    <property type="match status" value="1"/>
</dbReference>
<keyword evidence="1" id="KW-0547">Nucleotide-binding</keyword>
<evidence type="ECO:0000256" key="2">
    <source>
        <dbReference type="ARBA" id="ARBA00022840"/>
    </source>
</evidence>
<dbReference type="EMBL" id="BARU01040704">
    <property type="protein sequence ID" value="GAH80509.1"/>
    <property type="molecule type" value="Genomic_DNA"/>
</dbReference>
<proteinExistence type="predicted"/>
<dbReference type="GO" id="GO:0005524">
    <property type="term" value="F:ATP binding"/>
    <property type="evidence" value="ECO:0007669"/>
    <property type="project" value="UniProtKB-KW"/>
</dbReference>
<dbReference type="PROSITE" id="PS51161">
    <property type="entry name" value="ATP_CONE"/>
    <property type="match status" value="1"/>
</dbReference>
<sequence length="215" mass="24922">LRLRSLIFLPVIYALATLSNYDKVAVSSIFEELSHSPKEDVKRAIVEHVAKVDRYIARKIWDNLVEDSSIMVRMAIWQAMVKTGIIEENDSNALQSILLGRRIYQPGILFTEIKKRDETIVPFDISKISNAIFKAAKAIAEKERKEVDSKLSEDLANRVVQHLYEKKGEHTPTVEEVQDAVERILIKHGFSDTAKVYILYRKERDEERKRKKKKK</sequence>
<reference evidence="4" key="1">
    <citation type="journal article" date="2014" name="Front. Microbiol.">
        <title>High frequency of phylogenetically diverse reductive dehalogenase-homologous genes in deep subseafloor sedimentary metagenomes.</title>
        <authorList>
            <person name="Kawai M."/>
            <person name="Futagami T."/>
            <person name="Toyoda A."/>
            <person name="Takaki Y."/>
            <person name="Nishi S."/>
            <person name="Hori S."/>
            <person name="Arai W."/>
            <person name="Tsubouchi T."/>
            <person name="Morono Y."/>
            <person name="Uchiyama I."/>
            <person name="Ito T."/>
            <person name="Fujiyama A."/>
            <person name="Inagaki F."/>
            <person name="Takami H."/>
        </authorList>
    </citation>
    <scope>NUCLEOTIDE SEQUENCE</scope>
    <source>
        <strain evidence="4">Expedition CK06-06</strain>
    </source>
</reference>
<gene>
    <name evidence="4" type="ORF">S03H2_62890</name>
</gene>
<evidence type="ECO:0000259" key="3">
    <source>
        <dbReference type="PROSITE" id="PS51161"/>
    </source>
</evidence>
<dbReference type="InterPro" id="IPR005144">
    <property type="entry name" value="ATP-cone_dom"/>
</dbReference>
<protein>
    <recommendedName>
        <fullName evidence="3">ATP-cone domain-containing protein</fullName>
    </recommendedName>
</protein>
<dbReference type="GO" id="GO:0031250">
    <property type="term" value="C:anaerobic ribonucleoside-triphosphate reductase complex"/>
    <property type="evidence" value="ECO:0007669"/>
    <property type="project" value="TreeGrafter"/>
</dbReference>
<dbReference type="PANTHER" id="PTHR21075">
    <property type="entry name" value="ANAEROBIC RIBONUCLEOSIDE-TRIPHOSPHATE REDUCTASE"/>
    <property type="match status" value="1"/>
</dbReference>
<accession>X1JQH0</accession>
<evidence type="ECO:0000313" key="4">
    <source>
        <dbReference type="EMBL" id="GAH80509.1"/>
    </source>
</evidence>
<evidence type="ECO:0000256" key="1">
    <source>
        <dbReference type="ARBA" id="ARBA00022741"/>
    </source>
</evidence>
<organism evidence="4">
    <name type="scientific">marine sediment metagenome</name>
    <dbReference type="NCBI Taxonomy" id="412755"/>
    <lineage>
        <taxon>unclassified sequences</taxon>
        <taxon>metagenomes</taxon>
        <taxon>ecological metagenomes</taxon>
    </lineage>
</organism>
<comment type="caution">
    <text evidence="4">The sequence shown here is derived from an EMBL/GenBank/DDBJ whole genome shotgun (WGS) entry which is preliminary data.</text>
</comment>
<keyword evidence="2" id="KW-0067">ATP-binding</keyword>
<dbReference type="GO" id="GO:0004748">
    <property type="term" value="F:ribonucleoside-diphosphate reductase activity, thioredoxin disulfide as acceptor"/>
    <property type="evidence" value="ECO:0007669"/>
    <property type="project" value="TreeGrafter"/>
</dbReference>
<name>X1JQH0_9ZZZZ</name>
<dbReference type="Pfam" id="PF03477">
    <property type="entry name" value="ATP-cone"/>
    <property type="match status" value="1"/>
</dbReference>
<feature type="domain" description="ATP-cone" evidence="3">
    <location>
        <begin position="111"/>
        <end position="208"/>
    </location>
</feature>
<dbReference type="GO" id="GO:0009265">
    <property type="term" value="P:2'-deoxyribonucleotide biosynthetic process"/>
    <property type="evidence" value="ECO:0007669"/>
    <property type="project" value="TreeGrafter"/>
</dbReference>
<dbReference type="AlphaFoldDB" id="X1JQH0"/>